<dbReference type="RefSeq" id="XP_051029201.1">
    <property type="nucleotide sequence ID" value="XM_051173244.1"/>
</dbReference>
<dbReference type="EMBL" id="CALSGD010001622">
    <property type="protein sequence ID" value="CAH7415922.1"/>
    <property type="molecule type" value="Genomic_DNA"/>
</dbReference>
<evidence type="ECO:0000256" key="14">
    <source>
        <dbReference type="RuleBase" id="RU000682"/>
    </source>
</evidence>
<dbReference type="InterPro" id="IPR017970">
    <property type="entry name" value="Homeobox_CS"/>
</dbReference>
<dbReference type="SMART" id="SM00389">
    <property type="entry name" value="HOX"/>
    <property type="match status" value="1"/>
</dbReference>
<organism evidence="17 18">
    <name type="scientific">Phodopus roborovskii</name>
    <name type="common">Roborovski's desert hamster</name>
    <name type="synonym">Cricetulus roborovskii</name>
    <dbReference type="NCBI Taxonomy" id="109678"/>
    <lineage>
        <taxon>Eukaryota</taxon>
        <taxon>Metazoa</taxon>
        <taxon>Chordata</taxon>
        <taxon>Craniata</taxon>
        <taxon>Vertebrata</taxon>
        <taxon>Euteleostomi</taxon>
        <taxon>Mammalia</taxon>
        <taxon>Eutheria</taxon>
        <taxon>Euarchontoglires</taxon>
        <taxon>Glires</taxon>
        <taxon>Rodentia</taxon>
        <taxon>Myomorpha</taxon>
        <taxon>Muroidea</taxon>
        <taxon>Cricetidae</taxon>
        <taxon>Cricetinae</taxon>
        <taxon>Phodopus</taxon>
    </lineage>
</organism>
<dbReference type="PROSITE" id="PS00027">
    <property type="entry name" value="HOMEOBOX_1"/>
    <property type="match status" value="1"/>
</dbReference>
<dbReference type="PANTHER" id="PTHR24327">
    <property type="entry name" value="HOMEOBOX PROTEIN"/>
    <property type="match status" value="1"/>
</dbReference>
<evidence type="ECO:0000256" key="5">
    <source>
        <dbReference type="ARBA" id="ARBA00023155"/>
    </source>
</evidence>
<proteinExistence type="inferred from homology"/>
<feature type="region of interest" description="Disordered" evidence="15">
    <location>
        <begin position="1"/>
        <end position="34"/>
    </location>
</feature>
<feature type="compositionally biased region" description="Low complexity" evidence="15">
    <location>
        <begin position="67"/>
        <end position="80"/>
    </location>
</feature>
<keyword evidence="3" id="KW-0805">Transcription regulation</keyword>
<dbReference type="InterPro" id="IPR001356">
    <property type="entry name" value="HD"/>
</dbReference>
<evidence type="ECO:0000256" key="7">
    <source>
        <dbReference type="ARBA" id="ARBA00023242"/>
    </source>
</evidence>
<dbReference type="PANTHER" id="PTHR24327:SF72">
    <property type="entry name" value="HOMEOBOX PROTEIN NANOG"/>
    <property type="match status" value="1"/>
</dbReference>
<evidence type="ECO:0000313" key="17">
    <source>
        <dbReference type="EMBL" id="CAH7415922.1"/>
    </source>
</evidence>
<dbReference type="PROSITE" id="PS50071">
    <property type="entry name" value="HOMEOBOX_2"/>
    <property type="match status" value="1"/>
</dbReference>
<gene>
    <name evidence="17" type="primary">Nanog</name>
    <name evidence="17" type="ORF">PHOROB_LOCUS16820</name>
</gene>
<evidence type="ECO:0000256" key="8">
    <source>
        <dbReference type="ARBA" id="ARBA00043992"/>
    </source>
</evidence>
<comment type="caution">
    <text evidence="17">The sequence shown here is derived from an EMBL/GenBank/DDBJ whole genome shotgun (WGS) entry which is preliminary data.</text>
</comment>
<comment type="function">
    <text evidence="9">Transcription regulator involved in inner cell mass and embryonic stem (ES) cells proliferation and self-renewal. Imposes pluripotency on ES cells and prevents their differentiation towards extraembryonic endoderm and trophectoderm lineages. Blocks bone morphogenetic protein-induced mesoderm differentiation of ES cells by physically interacting with SMAD1 and interfering with the recruitment of coactivators to the active SMAD transcriptional complexes. Acts as a transcriptional activator or repressor. Binds optimally to the DNA consensus sequence 5'-TAAT[GT][GT]-3' or 5'-[CG][GA][CG]C[GC]ATTAN[GC]-3'. Binds to the POU5F1/OCT4 promoter. Able to autorepress its expression in differentiating (ES) cells: binds to its own promoter following interaction with ZNF281/ZFP281, leading to recruitment of the NuRD complex and subsequent repression of expression. When overexpressed, promotes cells to enter into S phase and proliferation.</text>
</comment>
<keyword evidence="5 13" id="KW-0371">Homeobox</keyword>
<evidence type="ECO:0000256" key="15">
    <source>
        <dbReference type="SAM" id="MobiDB-lite"/>
    </source>
</evidence>
<keyword evidence="7 13" id="KW-0539">Nucleus</keyword>
<dbReference type="GO" id="GO:0008284">
    <property type="term" value="P:positive regulation of cell population proliferation"/>
    <property type="evidence" value="ECO:0007669"/>
    <property type="project" value="UniProtKB-ARBA"/>
</dbReference>
<dbReference type="AlphaFoldDB" id="A0AAV0AAG4"/>
<dbReference type="KEGG" id="prob:127213014"/>
<sequence>MSVDPTGHHSLPCYHEAEVPNFGDSSPVPEVHGPEEIYSCLQESSAELLGKETACPCPSSVELLLQDSPDSSTSPKLKLPSPEPEEGPEKKGQDKVHAKKQKIRTVFSDTQLCALRDRFQKQKYLSLQQMQELSAILNLSYKQVKTWFQNQRMKCKRWQKNQWPKTNNSMTQKGSAFVEYPSLHPGYPQGCLNTSESLPVWGSQTWTNTWSNQTWTNPTWSKQAWSNQTWPNSAWSNQAWTNPTWSNQVWTNQPWCSQAWNNQAWNTSFGEDSPQSFMQCQQSLLASDIGLSSEAAGEGHSYLSTPQGLELLLNYSMNMPGEM</sequence>
<dbReference type="InterPro" id="IPR050460">
    <property type="entry name" value="Distal-less_Homeobox_TF"/>
</dbReference>
<dbReference type="GO" id="GO:0000981">
    <property type="term" value="F:DNA-binding transcription factor activity, RNA polymerase II-specific"/>
    <property type="evidence" value="ECO:0007669"/>
    <property type="project" value="InterPro"/>
</dbReference>
<dbReference type="Pfam" id="PF00046">
    <property type="entry name" value="Homeodomain"/>
    <property type="match status" value="1"/>
</dbReference>
<evidence type="ECO:0000256" key="9">
    <source>
        <dbReference type="ARBA" id="ARBA00057994"/>
    </source>
</evidence>
<name>A0AAV0AAG4_PHORO</name>
<evidence type="ECO:0000256" key="3">
    <source>
        <dbReference type="ARBA" id="ARBA00023015"/>
    </source>
</evidence>
<dbReference type="Gene3D" id="1.10.10.60">
    <property type="entry name" value="Homeodomain-like"/>
    <property type="match status" value="1"/>
</dbReference>
<evidence type="ECO:0000313" key="18">
    <source>
        <dbReference type="Proteomes" id="UP001152836"/>
    </source>
</evidence>
<evidence type="ECO:0000256" key="4">
    <source>
        <dbReference type="ARBA" id="ARBA00023125"/>
    </source>
</evidence>
<feature type="region of interest" description="Disordered" evidence="15">
    <location>
        <begin position="66"/>
        <end position="100"/>
    </location>
</feature>
<evidence type="ECO:0000256" key="12">
    <source>
        <dbReference type="ARBA" id="ARBA00080757"/>
    </source>
</evidence>
<keyword evidence="2" id="KW-0677">Repeat</keyword>
<comment type="subunit">
    <text evidence="10">Interacts with SMAD1. Interacts with SALL4. Interacts with ZNF281/ZFP281. Interacts with PCGF1. Interacts with ESRRB; reciprocally modulates their transcriptional activities. Interacts with NSD2.</text>
</comment>
<evidence type="ECO:0000256" key="11">
    <source>
        <dbReference type="ARBA" id="ARBA00072295"/>
    </source>
</evidence>
<evidence type="ECO:0000256" key="10">
    <source>
        <dbReference type="ARBA" id="ARBA00065278"/>
    </source>
</evidence>
<reference evidence="17" key="1">
    <citation type="submission" date="2022-06" db="EMBL/GenBank/DDBJ databases">
        <authorList>
            <person name="Andreotti S."/>
            <person name="Wyler E."/>
        </authorList>
    </citation>
    <scope>NUCLEOTIDE SEQUENCE</scope>
</reference>
<keyword evidence="6" id="KW-0804">Transcription</keyword>
<accession>A0AAV0AAG4</accession>
<comment type="subcellular location">
    <subcellularLocation>
        <location evidence="1 13 14">Nucleus</location>
    </subcellularLocation>
</comment>
<evidence type="ECO:0000256" key="1">
    <source>
        <dbReference type="ARBA" id="ARBA00004123"/>
    </source>
</evidence>
<evidence type="ECO:0000256" key="2">
    <source>
        <dbReference type="ARBA" id="ARBA00022737"/>
    </source>
</evidence>
<keyword evidence="4 13" id="KW-0238">DNA-binding</keyword>
<dbReference type="GO" id="GO:0005654">
    <property type="term" value="C:nucleoplasm"/>
    <property type="evidence" value="ECO:0007669"/>
    <property type="project" value="UniProtKB-ARBA"/>
</dbReference>
<evidence type="ECO:0000259" key="16">
    <source>
        <dbReference type="PROSITE" id="PS50071"/>
    </source>
</evidence>
<protein>
    <recommendedName>
        <fullName evidence="11">Homeobox protein NANOG</fullName>
    </recommendedName>
    <alternativeName>
        <fullName evidence="12">Homeobox transcription factor Nanog</fullName>
    </alternativeName>
</protein>
<evidence type="ECO:0000256" key="13">
    <source>
        <dbReference type="PROSITE-ProRule" id="PRU00108"/>
    </source>
</evidence>
<feature type="DNA-binding region" description="Homeobox" evidence="13">
    <location>
        <begin position="100"/>
        <end position="159"/>
    </location>
</feature>
<feature type="domain" description="Homeobox" evidence="16">
    <location>
        <begin position="98"/>
        <end position="158"/>
    </location>
</feature>
<dbReference type="FunFam" id="1.10.10.60:FF:000203">
    <property type="entry name" value="Nanog homeobox transcription factor"/>
    <property type="match status" value="1"/>
</dbReference>
<dbReference type="GO" id="GO:0000978">
    <property type="term" value="F:RNA polymerase II cis-regulatory region sequence-specific DNA binding"/>
    <property type="evidence" value="ECO:0007669"/>
    <property type="project" value="TreeGrafter"/>
</dbReference>
<evidence type="ECO:0000256" key="6">
    <source>
        <dbReference type="ARBA" id="ARBA00023163"/>
    </source>
</evidence>
<dbReference type="CDD" id="cd00086">
    <property type="entry name" value="homeodomain"/>
    <property type="match status" value="1"/>
</dbReference>
<dbReference type="SUPFAM" id="SSF46689">
    <property type="entry name" value="Homeodomain-like"/>
    <property type="match status" value="1"/>
</dbReference>
<keyword evidence="18" id="KW-1185">Reference proteome</keyword>
<feature type="compositionally biased region" description="Basic and acidic residues" evidence="15">
    <location>
        <begin position="87"/>
        <end position="96"/>
    </location>
</feature>
<dbReference type="CTD" id="79923"/>
<dbReference type="Proteomes" id="UP001152836">
    <property type="component" value="Unassembled WGS sequence"/>
</dbReference>
<dbReference type="InterPro" id="IPR009057">
    <property type="entry name" value="Homeodomain-like_sf"/>
</dbReference>
<dbReference type="GeneID" id="127213014"/>
<comment type="similarity">
    <text evidence="8">Belongs to the Nanog homeobox family.</text>
</comment>